<keyword evidence="3" id="KW-1185">Reference proteome</keyword>
<evidence type="ECO:0000313" key="3">
    <source>
        <dbReference type="Proteomes" id="UP001497382"/>
    </source>
</evidence>
<dbReference type="EMBL" id="CAXIEN010000201">
    <property type="protein sequence ID" value="CAL1286306.1"/>
    <property type="molecule type" value="Genomic_DNA"/>
</dbReference>
<dbReference type="GO" id="GO:0003724">
    <property type="term" value="F:RNA helicase activity"/>
    <property type="evidence" value="ECO:0007669"/>
    <property type="project" value="InterPro"/>
</dbReference>
<gene>
    <name evidence="2" type="ORF">LARSCL_LOCUS14174</name>
</gene>
<dbReference type="AlphaFoldDB" id="A0AAV2AQN2"/>
<evidence type="ECO:0000259" key="1">
    <source>
        <dbReference type="Pfam" id="PF00910"/>
    </source>
</evidence>
<name>A0AAV2AQN2_9ARAC</name>
<protein>
    <recommendedName>
        <fullName evidence="1">Helicase superfamily 3 single-stranded DNA/RNA virus domain-containing protein</fullName>
    </recommendedName>
</protein>
<evidence type="ECO:0000313" key="2">
    <source>
        <dbReference type="EMBL" id="CAL1286306.1"/>
    </source>
</evidence>
<reference evidence="2 3" key="1">
    <citation type="submission" date="2024-04" db="EMBL/GenBank/DDBJ databases">
        <authorList>
            <person name="Rising A."/>
            <person name="Reimegard J."/>
            <person name="Sonavane S."/>
            <person name="Akerstrom W."/>
            <person name="Nylinder S."/>
            <person name="Hedman E."/>
            <person name="Kallberg Y."/>
        </authorList>
    </citation>
    <scope>NUCLEOTIDE SEQUENCE [LARGE SCALE GENOMIC DNA]</scope>
</reference>
<feature type="domain" description="Helicase superfamily 3 single-stranded DNA/RNA virus" evidence="1">
    <location>
        <begin position="75"/>
        <end position="124"/>
    </location>
</feature>
<accession>A0AAV2AQN2</accession>
<comment type="caution">
    <text evidence="2">The sequence shown here is derived from an EMBL/GenBank/DDBJ whole genome shotgun (WGS) entry which is preliminary data.</text>
</comment>
<dbReference type="Pfam" id="PF00910">
    <property type="entry name" value="RNA_helicase"/>
    <property type="match status" value="1"/>
</dbReference>
<dbReference type="InterPro" id="IPR000605">
    <property type="entry name" value="Helicase_SF3_ssDNA/RNA_vir"/>
</dbReference>
<sequence length="134" mass="15813">MLITAVKKQASFFSKNIKKFVKENPLSKLQKDCEEEQTLIQVYKENFALSCKYHTFIQKYHGLQQQPRDHITSCVVITGPTGTGKTGQIRHNYDINDIYWKPHGQWWDGYSNQKVVVFDEFHSWYPYVVTYLDS</sequence>
<organism evidence="2 3">
    <name type="scientific">Larinioides sclopetarius</name>
    <dbReference type="NCBI Taxonomy" id="280406"/>
    <lineage>
        <taxon>Eukaryota</taxon>
        <taxon>Metazoa</taxon>
        <taxon>Ecdysozoa</taxon>
        <taxon>Arthropoda</taxon>
        <taxon>Chelicerata</taxon>
        <taxon>Arachnida</taxon>
        <taxon>Araneae</taxon>
        <taxon>Araneomorphae</taxon>
        <taxon>Entelegynae</taxon>
        <taxon>Araneoidea</taxon>
        <taxon>Araneidae</taxon>
        <taxon>Larinioides</taxon>
    </lineage>
</organism>
<proteinExistence type="predicted"/>
<dbReference type="Proteomes" id="UP001497382">
    <property type="component" value="Unassembled WGS sequence"/>
</dbReference>
<dbReference type="InterPro" id="IPR027417">
    <property type="entry name" value="P-loop_NTPase"/>
</dbReference>
<dbReference type="SUPFAM" id="SSF52540">
    <property type="entry name" value="P-loop containing nucleoside triphosphate hydrolases"/>
    <property type="match status" value="1"/>
</dbReference>
<dbReference type="GO" id="GO:0003723">
    <property type="term" value="F:RNA binding"/>
    <property type="evidence" value="ECO:0007669"/>
    <property type="project" value="InterPro"/>
</dbReference>